<feature type="compositionally biased region" description="Low complexity" evidence="1">
    <location>
        <begin position="228"/>
        <end position="238"/>
    </location>
</feature>
<organism evidence="2 3">
    <name type="scientific">Lithospermum erythrorhizon</name>
    <name type="common">Purple gromwell</name>
    <name type="synonym">Lithospermum officinale var. erythrorhizon</name>
    <dbReference type="NCBI Taxonomy" id="34254"/>
    <lineage>
        <taxon>Eukaryota</taxon>
        <taxon>Viridiplantae</taxon>
        <taxon>Streptophyta</taxon>
        <taxon>Embryophyta</taxon>
        <taxon>Tracheophyta</taxon>
        <taxon>Spermatophyta</taxon>
        <taxon>Magnoliopsida</taxon>
        <taxon>eudicotyledons</taxon>
        <taxon>Gunneridae</taxon>
        <taxon>Pentapetalae</taxon>
        <taxon>asterids</taxon>
        <taxon>lamiids</taxon>
        <taxon>Boraginales</taxon>
        <taxon>Boraginaceae</taxon>
        <taxon>Boraginoideae</taxon>
        <taxon>Lithospermeae</taxon>
        <taxon>Lithospermum</taxon>
    </lineage>
</organism>
<sequence length="238" mass="25921">MKGFYEAFPSKVESDSWRPYFFYAMGDDPRHKADANAFFSYWEGKPPMPIYFYTDPRVLKAAGLFHVVDDDPGILEVLRVSFSVPDHVPPMSWFLPVYLPLPGLISFVELLDASILTWAAHHRPRPSTTVLAVQNIQDAAPPEAQGSGLSAFPRPEVNFSPTLPSSQHRRPPSPANPVLIMAQGSVSKQHSTTVVLGLEAQGGADSTTLQTPSFAVPRDLESHPVDPSSSSTGGSLPP</sequence>
<evidence type="ECO:0000256" key="1">
    <source>
        <dbReference type="SAM" id="MobiDB-lite"/>
    </source>
</evidence>
<protein>
    <submittedName>
        <fullName evidence="2">Uncharacterized protein</fullName>
    </submittedName>
</protein>
<keyword evidence="3" id="KW-1185">Reference proteome</keyword>
<gene>
    <name evidence="2" type="ORF">LIER_24575</name>
</gene>
<evidence type="ECO:0000313" key="2">
    <source>
        <dbReference type="EMBL" id="GAA0170276.1"/>
    </source>
</evidence>
<dbReference type="AlphaFoldDB" id="A0AAV3R3S5"/>
<dbReference type="Proteomes" id="UP001454036">
    <property type="component" value="Unassembled WGS sequence"/>
</dbReference>
<proteinExistence type="predicted"/>
<dbReference type="EMBL" id="BAABME010007173">
    <property type="protein sequence ID" value="GAA0170276.1"/>
    <property type="molecule type" value="Genomic_DNA"/>
</dbReference>
<reference evidence="2 3" key="1">
    <citation type="submission" date="2024-01" db="EMBL/GenBank/DDBJ databases">
        <title>The complete chloroplast genome sequence of Lithospermum erythrorhizon: insights into the phylogenetic relationship among Boraginaceae species and the maternal lineages of purple gromwells.</title>
        <authorList>
            <person name="Okada T."/>
            <person name="Watanabe K."/>
        </authorList>
    </citation>
    <scope>NUCLEOTIDE SEQUENCE [LARGE SCALE GENOMIC DNA]</scope>
</reference>
<feature type="region of interest" description="Disordered" evidence="1">
    <location>
        <begin position="141"/>
        <end position="178"/>
    </location>
</feature>
<comment type="caution">
    <text evidence="2">The sequence shown here is derived from an EMBL/GenBank/DDBJ whole genome shotgun (WGS) entry which is preliminary data.</text>
</comment>
<evidence type="ECO:0000313" key="3">
    <source>
        <dbReference type="Proteomes" id="UP001454036"/>
    </source>
</evidence>
<accession>A0AAV3R3S5</accession>
<feature type="region of interest" description="Disordered" evidence="1">
    <location>
        <begin position="201"/>
        <end position="238"/>
    </location>
</feature>
<name>A0AAV3R3S5_LITER</name>
<feature type="compositionally biased region" description="Polar residues" evidence="1">
    <location>
        <begin position="204"/>
        <end position="213"/>
    </location>
</feature>